<dbReference type="InterPro" id="IPR001647">
    <property type="entry name" value="HTH_TetR"/>
</dbReference>
<evidence type="ECO:0000259" key="3">
    <source>
        <dbReference type="PROSITE" id="PS50977"/>
    </source>
</evidence>
<keyword evidence="5" id="KW-1185">Reference proteome</keyword>
<organism evidence="4 5">
    <name type="scientific">Luedemannella helvata</name>
    <dbReference type="NCBI Taxonomy" id="349315"/>
    <lineage>
        <taxon>Bacteria</taxon>
        <taxon>Bacillati</taxon>
        <taxon>Actinomycetota</taxon>
        <taxon>Actinomycetes</taxon>
        <taxon>Micromonosporales</taxon>
        <taxon>Micromonosporaceae</taxon>
        <taxon>Luedemannella</taxon>
    </lineage>
</organism>
<dbReference type="RefSeq" id="WP_344078570.1">
    <property type="nucleotide sequence ID" value="NZ_BAAALS010000006.1"/>
</dbReference>
<keyword evidence="1 2" id="KW-0238">DNA-binding</keyword>
<proteinExistence type="predicted"/>
<dbReference type="InterPro" id="IPR009057">
    <property type="entry name" value="Homeodomain-like_sf"/>
</dbReference>
<dbReference type="PRINTS" id="PR00455">
    <property type="entry name" value="HTHTETR"/>
</dbReference>
<dbReference type="Pfam" id="PF00440">
    <property type="entry name" value="TetR_N"/>
    <property type="match status" value="1"/>
</dbReference>
<gene>
    <name evidence="4" type="ORF">GCM10009681_16380</name>
</gene>
<dbReference type="Proteomes" id="UP001500655">
    <property type="component" value="Unassembled WGS sequence"/>
</dbReference>
<reference evidence="5" key="1">
    <citation type="journal article" date="2019" name="Int. J. Syst. Evol. Microbiol.">
        <title>The Global Catalogue of Microorganisms (GCM) 10K type strain sequencing project: providing services to taxonomists for standard genome sequencing and annotation.</title>
        <authorList>
            <consortium name="The Broad Institute Genomics Platform"/>
            <consortium name="The Broad Institute Genome Sequencing Center for Infectious Disease"/>
            <person name="Wu L."/>
            <person name="Ma J."/>
        </authorList>
    </citation>
    <scope>NUCLEOTIDE SEQUENCE [LARGE SCALE GENOMIC DNA]</scope>
    <source>
        <strain evidence="5">JCM 13249</strain>
    </source>
</reference>
<evidence type="ECO:0000313" key="4">
    <source>
        <dbReference type="EMBL" id="GAA1746082.1"/>
    </source>
</evidence>
<feature type="domain" description="HTH tetR-type" evidence="3">
    <location>
        <begin position="6"/>
        <end position="66"/>
    </location>
</feature>
<dbReference type="EMBL" id="BAAALS010000006">
    <property type="protein sequence ID" value="GAA1746082.1"/>
    <property type="molecule type" value="Genomic_DNA"/>
</dbReference>
<dbReference type="Gene3D" id="1.10.357.10">
    <property type="entry name" value="Tetracycline Repressor, domain 2"/>
    <property type="match status" value="1"/>
</dbReference>
<feature type="DNA-binding region" description="H-T-H motif" evidence="2">
    <location>
        <begin position="29"/>
        <end position="48"/>
    </location>
</feature>
<evidence type="ECO:0000256" key="1">
    <source>
        <dbReference type="ARBA" id="ARBA00023125"/>
    </source>
</evidence>
<evidence type="ECO:0000313" key="5">
    <source>
        <dbReference type="Proteomes" id="UP001500655"/>
    </source>
</evidence>
<dbReference type="SUPFAM" id="SSF46689">
    <property type="entry name" value="Homeodomain-like"/>
    <property type="match status" value="1"/>
</dbReference>
<dbReference type="InterPro" id="IPR050109">
    <property type="entry name" value="HTH-type_TetR-like_transc_reg"/>
</dbReference>
<comment type="caution">
    <text evidence="4">The sequence shown here is derived from an EMBL/GenBank/DDBJ whole genome shotgun (WGS) entry which is preliminary data.</text>
</comment>
<dbReference type="PANTHER" id="PTHR30055:SF239">
    <property type="entry name" value="TRANSCRIPTIONAL REGULATORY PROTEIN"/>
    <property type="match status" value="1"/>
</dbReference>
<accession>A0ABP4W599</accession>
<dbReference type="PANTHER" id="PTHR30055">
    <property type="entry name" value="HTH-TYPE TRANSCRIPTIONAL REGULATOR RUTR"/>
    <property type="match status" value="1"/>
</dbReference>
<dbReference type="PROSITE" id="PS50977">
    <property type="entry name" value="HTH_TETR_2"/>
    <property type="match status" value="1"/>
</dbReference>
<sequence>MAQRQRLSKEDWVEAALAAIAEGGVPAVAVEPLAARLGATKGSFYWHFANRDALLDAALARWEARTTTEVIEEITGAADAPEVQLRALVVRVIGAAESDRVGPALLATAGHPAVADVLARATRARLDVITTLLRRLGFPAEEARHRALLAYSAYLGHAQVAHSTPAELPATKDARRAYLDHVLRVLTAR</sequence>
<evidence type="ECO:0000256" key="2">
    <source>
        <dbReference type="PROSITE-ProRule" id="PRU00335"/>
    </source>
</evidence>
<protein>
    <submittedName>
        <fullName evidence="4">TetR/AcrR family transcriptional regulator</fullName>
    </submittedName>
</protein>
<name>A0ABP4W599_9ACTN</name>